<evidence type="ECO:0000256" key="3">
    <source>
        <dbReference type="ARBA" id="ARBA00022722"/>
    </source>
</evidence>
<name>A0ABX1GDT4_9GAMM</name>
<dbReference type="Pfam" id="PF03372">
    <property type="entry name" value="Exo_endo_phos"/>
    <property type="match status" value="1"/>
</dbReference>
<sequence>MKNSLRILSYNVHKGFNVGNRRYLLDDIRESIREVNADVVFLQEIVGENRRHARRLDNWVDASQFEYLADSVWPHFAYGRNAVYEHGHHGNAILSKYPIIHSDNINVSVSRNSHRGLLMAMVAPDIYLICVHMGLMGWERQRQFQLLSKAVHQRVPATARLIVAGDFNDWRLRLHRPMCANLGLREALTEIQGRPAQTFPAKRPLLPVDRIYFRGFDVSAAEVLRGEPWRSLSDHCALYTELSYSTR</sequence>
<comment type="cofactor">
    <cofactor evidence="1">
        <name>Mn(2+)</name>
        <dbReference type="ChEBI" id="CHEBI:29035"/>
    </cofactor>
</comment>
<dbReference type="InterPro" id="IPR005135">
    <property type="entry name" value="Endo/exonuclease/phosphatase"/>
</dbReference>
<dbReference type="InterPro" id="IPR051547">
    <property type="entry name" value="TDP2-like"/>
</dbReference>
<evidence type="ECO:0000256" key="8">
    <source>
        <dbReference type="ARBA" id="ARBA00023204"/>
    </source>
</evidence>
<organism evidence="10 11">
    <name type="scientific">Spongiibacter thalassae</name>
    <dbReference type="NCBI Taxonomy" id="2721624"/>
    <lineage>
        <taxon>Bacteria</taxon>
        <taxon>Pseudomonadati</taxon>
        <taxon>Pseudomonadota</taxon>
        <taxon>Gammaproteobacteria</taxon>
        <taxon>Cellvibrionales</taxon>
        <taxon>Spongiibacteraceae</taxon>
        <taxon>Spongiibacter</taxon>
    </lineage>
</organism>
<evidence type="ECO:0000313" key="11">
    <source>
        <dbReference type="Proteomes" id="UP000765845"/>
    </source>
</evidence>
<evidence type="ECO:0000256" key="2">
    <source>
        <dbReference type="ARBA" id="ARBA00001946"/>
    </source>
</evidence>
<feature type="domain" description="Endonuclease/exonuclease/phosphatase" evidence="9">
    <location>
        <begin position="8"/>
        <end position="235"/>
    </location>
</feature>
<evidence type="ECO:0000259" key="9">
    <source>
        <dbReference type="Pfam" id="PF03372"/>
    </source>
</evidence>
<keyword evidence="5" id="KW-0227">DNA damage</keyword>
<keyword evidence="7" id="KW-0460">Magnesium</keyword>
<dbReference type="Gene3D" id="3.60.10.10">
    <property type="entry name" value="Endonuclease/exonuclease/phosphatase"/>
    <property type="match status" value="1"/>
</dbReference>
<accession>A0ABX1GDT4</accession>
<evidence type="ECO:0000256" key="5">
    <source>
        <dbReference type="ARBA" id="ARBA00022763"/>
    </source>
</evidence>
<dbReference type="PANTHER" id="PTHR15822:SF4">
    <property type="entry name" value="TYROSYL-DNA PHOSPHODIESTERASE 2"/>
    <property type="match status" value="1"/>
</dbReference>
<reference evidence="10 11" key="1">
    <citation type="submission" date="2020-04" db="EMBL/GenBank/DDBJ databases">
        <authorList>
            <person name="Yoon J."/>
        </authorList>
    </citation>
    <scope>NUCLEOTIDE SEQUENCE [LARGE SCALE GENOMIC DNA]</scope>
    <source>
        <strain evidence="10 11">KMU-166</strain>
    </source>
</reference>
<dbReference type="Proteomes" id="UP000765845">
    <property type="component" value="Unassembled WGS sequence"/>
</dbReference>
<evidence type="ECO:0000256" key="7">
    <source>
        <dbReference type="ARBA" id="ARBA00022842"/>
    </source>
</evidence>
<gene>
    <name evidence="10" type="ORF">HCU74_07990</name>
</gene>
<protein>
    <submittedName>
        <fullName evidence="10">EEP domain-containing protein</fullName>
    </submittedName>
</protein>
<dbReference type="SUPFAM" id="SSF56219">
    <property type="entry name" value="DNase I-like"/>
    <property type="match status" value="1"/>
</dbReference>
<keyword evidence="3" id="KW-0540">Nuclease</keyword>
<evidence type="ECO:0000313" key="10">
    <source>
        <dbReference type="EMBL" id="NKI17354.1"/>
    </source>
</evidence>
<evidence type="ECO:0000256" key="1">
    <source>
        <dbReference type="ARBA" id="ARBA00001936"/>
    </source>
</evidence>
<dbReference type="RefSeq" id="WP_168449859.1">
    <property type="nucleotide sequence ID" value="NZ_JAAWWK010000002.1"/>
</dbReference>
<evidence type="ECO:0000256" key="6">
    <source>
        <dbReference type="ARBA" id="ARBA00022801"/>
    </source>
</evidence>
<keyword evidence="6" id="KW-0378">Hydrolase</keyword>
<evidence type="ECO:0000256" key="4">
    <source>
        <dbReference type="ARBA" id="ARBA00022723"/>
    </source>
</evidence>
<keyword evidence="4" id="KW-0479">Metal-binding</keyword>
<dbReference type="EMBL" id="JAAWWK010000002">
    <property type="protein sequence ID" value="NKI17354.1"/>
    <property type="molecule type" value="Genomic_DNA"/>
</dbReference>
<keyword evidence="8" id="KW-0234">DNA repair</keyword>
<dbReference type="PANTHER" id="PTHR15822">
    <property type="entry name" value="TRAF AND TNF RECEPTOR-ASSOCIATED PROTEIN"/>
    <property type="match status" value="1"/>
</dbReference>
<dbReference type="InterPro" id="IPR036691">
    <property type="entry name" value="Endo/exonu/phosph_ase_sf"/>
</dbReference>
<comment type="caution">
    <text evidence="10">The sequence shown here is derived from an EMBL/GenBank/DDBJ whole genome shotgun (WGS) entry which is preliminary data.</text>
</comment>
<comment type="cofactor">
    <cofactor evidence="2">
        <name>Mg(2+)</name>
        <dbReference type="ChEBI" id="CHEBI:18420"/>
    </cofactor>
</comment>
<keyword evidence="11" id="KW-1185">Reference proteome</keyword>
<proteinExistence type="predicted"/>